<reference evidence="3" key="1">
    <citation type="journal article" date="2020" name="Nature">
        <title>Giant virus diversity and host interactions through global metagenomics.</title>
        <authorList>
            <person name="Schulz F."/>
            <person name="Roux S."/>
            <person name="Paez-Espino D."/>
            <person name="Jungbluth S."/>
            <person name="Walsh D.A."/>
            <person name="Denef V.J."/>
            <person name="McMahon K.D."/>
            <person name="Konstantinidis K.T."/>
            <person name="Eloe-Fadrosh E.A."/>
            <person name="Kyrpides N.C."/>
            <person name="Woyke T."/>
        </authorList>
    </citation>
    <scope>NUCLEOTIDE SEQUENCE</scope>
    <source>
        <strain evidence="3">GVMAG-M-3300009422-16</strain>
    </source>
</reference>
<evidence type="ECO:0008006" key="4">
    <source>
        <dbReference type="Google" id="ProtNLM"/>
    </source>
</evidence>
<name>A0A6C0B5Q5_9ZZZZ</name>
<feature type="domain" description="Major capsid protein C-terminal" evidence="1">
    <location>
        <begin position="239"/>
        <end position="380"/>
    </location>
</feature>
<accession>A0A6C0B5Q5</accession>
<feature type="domain" description="Major capsid protein C-terminal" evidence="1">
    <location>
        <begin position="407"/>
        <end position="481"/>
    </location>
</feature>
<dbReference type="GO" id="GO:0005198">
    <property type="term" value="F:structural molecule activity"/>
    <property type="evidence" value="ECO:0007669"/>
    <property type="project" value="InterPro"/>
</dbReference>
<protein>
    <recommendedName>
        <fullName evidence="4">Major capsid protein N-terminal domain-containing protein</fullName>
    </recommendedName>
</protein>
<dbReference type="EMBL" id="MN739063">
    <property type="protein sequence ID" value="QHS86858.1"/>
    <property type="molecule type" value="Genomic_DNA"/>
</dbReference>
<evidence type="ECO:0000259" key="1">
    <source>
        <dbReference type="Pfam" id="PF04451"/>
    </source>
</evidence>
<feature type="domain" description="Major capsid protein N-terminal" evidence="2">
    <location>
        <begin position="25"/>
        <end position="236"/>
    </location>
</feature>
<dbReference type="AlphaFoldDB" id="A0A6C0B5Q5"/>
<dbReference type="Gene3D" id="2.70.9.10">
    <property type="entry name" value="Adenovirus Type 2 Hexon, domain 4"/>
    <property type="match status" value="1"/>
</dbReference>
<dbReference type="Pfam" id="PF04451">
    <property type="entry name" value="Capsid_NCLDV"/>
    <property type="match status" value="2"/>
</dbReference>
<dbReference type="InterPro" id="IPR038519">
    <property type="entry name" value="MCP_C_sf"/>
</dbReference>
<dbReference type="Pfam" id="PF16903">
    <property type="entry name" value="Capsid_N"/>
    <property type="match status" value="1"/>
</dbReference>
<dbReference type="InterPro" id="IPR016112">
    <property type="entry name" value="VP_dsDNA_II"/>
</dbReference>
<proteinExistence type="predicted"/>
<sequence>MGYGYLALAVKSEHDNYLVGNPQFTYFKAVYKRHTNFSSDFQEITFAHNTEDCWGKKIYLKVPKNGDLIHRCYLTIDVDITGSGPEREFGGLKDWDLATWGGGSGTYSYAPFAYNFIEYIDLYIGDQLIDRHYGEWLHICHDLFENSQKSLALAKMVELNTSTNDSAKRLYIPLKFWFNNDVGMSLPLLALQYSDVKFEIKFNKKTEVSKFSSGQAMESAITIKEVKILVENIYLDQDERRAFSSSKHEYLITQVQSSLNNTISNLDNLWGNTDAAATTKFQALRHKIDLRFTHPVKELFWTIQDKTGIKIPHINAAATAVAQTESFTNTGCFKYNYWNNYRIGQDQMNNCTLVLNNKELMDELPATFFRDVQQYQYHGSYGIEHISVFPRTRLNPLPNYQDYSKGSGVYSYSFSLYPENTQPSGSLNFSRLQGAQLKFGLNKGKEWAETTAGDVTPVQNKVVTIYAVNYNVLRIMSGLAGLVFTN</sequence>
<dbReference type="SUPFAM" id="SSF49749">
    <property type="entry name" value="Group II dsDNA viruses VP"/>
    <property type="match status" value="2"/>
</dbReference>
<evidence type="ECO:0000259" key="2">
    <source>
        <dbReference type="Pfam" id="PF16903"/>
    </source>
</evidence>
<dbReference type="Gene3D" id="2.70.9.20">
    <property type="entry name" value="Major capsid protein Vp54"/>
    <property type="match status" value="1"/>
</dbReference>
<organism evidence="3">
    <name type="scientific">viral metagenome</name>
    <dbReference type="NCBI Taxonomy" id="1070528"/>
    <lineage>
        <taxon>unclassified sequences</taxon>
        <taxon>metagenomes</taxon>
        <taxon>organismal metagenomes</taxon>
    </lineage>
</organism>
<dbReference type="InterPro" id="IPR007542">
    <property type="entry name" value="MCP_C"/>
</dbReference>
<evidence type="ECO:0000313" key="3">
    <source>
        <dbReference type="EMBL" id="QHS86858.1"/>
    </source>
</evidence>
<dbReference type="InterPro" id="IPR031654">
    <property type="entry name" value="Capsid_N"/>
</dbReference>